<dbReference type="Proteomes" id="UP000308092">
    <property type="component" value="Unassembled WGS sequence"/>
</dbReference>
<dbReference type="AlphaFoldDB" id="A0A4S3J0P0"/>
<keyword evidence="2" id="KW-1185">Reference proteome</keyword>
<proteinExistence type="predicted"/>
<dbReference type="EMBL" id="SOSA01000889">
    <property type="protein sequence ID" value="THC88276.1"/>
    <property type="molecule type" value="Genomic_DNA"/>
</dbReference>
<sequence>MDLTIDLAFLQKTGKQIGRLNTTQAFEEDTISRLQFKVKILEKPKTKKRVEKDPNTKFSNIEQIMKAIQTAKEQDKHIKPRN</sequence>
<dbReference type="VEuPathDB" id="FungiDB:EYZ11_012280"/>
<evidence type="ECO:0000313" key="2">
    <source>
        <dbReference type="Proteomes" id="UP000308092"/>
    </source>
</evidence>
<evidence type="ECO:0000313" key="1">
    <source>
        <dbReference type="EMBL" id="THC88276.1"/>
    </source>
</evidence>
<accession>A0A4S3J0P0</accession>
<name>A0A4S3J0P0_9EURO</name>
<gene>
    <name evidence="1" type="ORF">EYZ11_012280</name>
</gene>
<reference evidence="1 2" key="1">
    <citation type="submission" date="2019-03" db="EMBL/GenBank/DDBJ databases">
        <title>The genome sequence of a newly discovered highly antifungal drug resistant Aspergillus species, Aspergillus tanneri NIH 1004.</title>
        <authorList>
            <person name="Mounaud S."/>
            <person name="Singh I."/>
            <person name="Joardar V."/>
            <person name="Pakala S."/>
            <person name="Pakala S."/>
            <person name="Venepally P."/>
            <person name="Hoover J."/>
            <person name="Nierman W."/>
            <person name="Chung J."/>
            <person name="Losada L."/>
        </authorList>
    </citation>
    <scope>NUCLEOTIDE SEQUENCE [LARGE SCALE GENOMIC DNA]</scope>
    <source>
        <strain evidence="1 2">NIH1004</strain>
    </source>
</reference>
<organism evidence="1 2">
    <name type="scientific">Aspergillus tanneri</name>
    <dbReference type="NCBI Taxonomy" id="1220188"/>
    <lineage>
        <taxon>Eukaryota</taxon>
        <taxon>Fungi</taxon>
        <taxon>Dikarya</taxon>
        <taxon>Ascomycota</taxon>
        <taxon>Pezizomycotina</taxon>
        <taxon>Eurotiomycetes</taxon>
        <taxon>Eurotiomycetidae</taxon>
        <taxon>Eurotiales</taxon>
        <taxon>Aspergillaceae</taxon>
        <taxon>Aspergillus</taxon>
        <taxon>Aspergillus subgen. Circumdati</taxon>
    </lineage>
</organism>
<comment type="caution">
    <text evidence="1">The sequence shown here is derived from an EMBL/GenBank/DDBJ whole genome shotgun (WGS) entry which is preliminary data.</text>
</comment>
<protein>
    <submittedName>
        <fullName evidence="1">Uncharacterized protein</fullName>
    </submittedName>
</protein>